<organism evidence="5 6">
    <name type="scientific">Malassezia arunalokei</name>
    <dbReference type="NCBI Taxonomy" id="1514897"/>
    <lineage>
        <taxon>Eukaryota</taxon>
        <taxon>Fungi</taxon>
        <taxon>Dikarya</taxon>
        <taxon>Basidiomycota</taxon>
        <taxon>Ustilaginomycotina</taxon>
        <taxon>Malasseziomycetes</taxon>
        <taxon>Malasseziales</taxon>
        <taxon>Malasseziaceae</taxon>
        <taxon>Malassezia</taxon>
    </lineage>
</organism>
<keyword evidence="6" id="KW-1185">Reference proteome</keyword>
<feature type="disulfide bond" evidence="3">
    <location>
        <begin position="120"/>
        <end position="453"/>
    </location>
</feature>
<dbReference type="EMBL" id="CP119918">
    <property type="protein sequence ID" value="WFD15947.1"/>
    <property type="molecule type" value="Genomic_DNA"/>
</dbReference>
<evidence type="ECO:0000256" key="4">
    <source>
        <dbReference type="SAM" id="SignalP"/>
    </source>
</evidence>
<feature type="chain" id="PRO_5042586841" description="3-phytase A" evidence="4">
    <location>
        <begin position="18"/>
        <end position="515"/>
    </location>
</feature>
<dbReference type="PANTHER" id="PTHR20963">
    <property type="entry name" value="MULTIPLE INOSITOL POLYPHOSPHATE PHOSPHATASE-RELATED"/>
    <property type="match status" value="1"/>
</dbReference>
<dbReference type="Proteomes" id="UP001217582">
    <property type="component" value="Chromosome 3"/>
</dbReference>
<dbReference type="PIRSF" id="PIRSF000894">
    <property type="entry name" value="Acid_phosphatase"/>
    <property type="match status" value="1"/>
</dbReference>
<dbReference type="InterPro" id="IPR016274">
    <property type="entry name" value="Histidine_acid_Pase_euk"/>
</dbReference>
<evidence type="ECO:0000256" key="3">
    <source>
        <dbReference type="PIRSR" id="PIRSR000894-2"/>
    </source>
</evidence>
<reference evidence="5 6" key="1">
    <citation type="submission" date="2023-03" db="EMBL/GenBank/DDBJ databases">
        <title>Mating type loci evolution in Malassezia.</title>
        <authorList>
            <person name="Coelho M.A."/>
        </authorList>
    </citation>
    <scope>NUCLEOTIDE SEQUENCE [LARGE SCALE GENOMIC DNA]</scope>
    <source>
        <strain evidence="5 6">CBS 13387</strain>
    </source>
</reference>
<feature type="disulfide bond" evidence="3">
    <location>
        <begin position="310"/>
        <end position="323"/>
    </location>
</feature>
<keyword evidence="4" id="KW-0732">Signal</keyword>
<keyword evidence="3" id="KW-1015">Disulfide bond</keyword>
<protein>
    <recommendedName>
        <fullName evidence="7">3-phytase A</fullName>
    </recommendedName>
</protein>
<dbReference type="PANTHER" id="PTHR20963:SF42">
    <property type="entry name" value="PHOSPHOGLYCERATE MUTASE-LIKE PROTEIN"/>
    <property type="match status" value="1"/>
</dbReference>
<evidence type="ECO:0000256" key="2">
    <source>
        <dbReference type="ARBA" id="ARBA00023180"/>
    </source>
</evidence>
<evidence type="ECO:0008006" key="7">
    <source>
        <dbReference type="Google" id="ProtNLM"/>
    </source>
</evidence>
<evidence type="ECO:0000313" key="6">
    <source>
        <dbReference type="Proteomes" id="UP001217582"/>
    </source>
</evidence>
<dbReference type="Pfam" id="PF00328">
    <property type="entry name" value="His_Phos_2"/>
    <property type="match status" value="1"/>
</dbReference>
<evidence type="ECO:0000256" key="1">
    <source>
        <dbReference type="ARBA" id="ARBA00022801"/>
    </source>
</evidence>
<dbReference type="CDD" id="cd07061">
    <property type="entry name" value="HP_HAP_like"/>
    <property type="match status" value="1"/>
</dbReference>
<keyword evidence="2" id="KW-0325">Glycoprotein</keyword>
<keyword evidence="1" id="KW-0378">Hydrolase</keyword>
<feature type="signal peptide" evidence="4">
    <location>
        <begin position="1"/>
        <end position="17"/>
    </location>
</feature>
<dbReference type="InterPro" id="IPR000560">
    <property type="entry name" value="His_Pase_clade-2"/>
</dbReference>
<evidence type="ECO:0000313" key="5">
    <source>
        <dbReference type="EMBL" id="WFD15947.1"/>
    </source>
</evidence>
<accession>A0AAJ5Z0Y5</accession>
<name>A0AAJ5Z0Y5_9BASI</name>
<dbReference type="SUPFAM" id="SSF53254">
    <property type="entry name" value="Phosphoglycerate mutase-like"/>
    <property type="match status" value="1"/>
</dbReference>
<dbReference type="AlphaFoldDB" id="A0AAJ5Z0Y5"/>
<dbReference type="Gene3D" id="3.40.50.1240">
    <property type="entry name" value="Phosphoglycerate mutase-like"/>
    <property type="match status" value="1"/>
</dbReference>
<sequence>MIGIALVAAALSTVVNAWGDQTINWKNTTGTSSETFPTDVGVLGDAAIGQSPFNAQYDRFSSDKVELVYAIDMRHKPKNADQDQATTDDIYKNLGTYTPWRPADGLFPETEAHRMMPEHCEVKQVHILHRNGATYPEDAPNEGLPKLMKKLVKGIRDNQIHPKNELSFLNNWDYKLGQALLVHQGAQELFDSGVKHYYDYAKLLTDHKKPVVRTTSHSSMLDSARYWTLGFFGWDAPDKVNLEVLLDADRQNNTLEPAKACENAYKHSKGDDLVSEWQNVYLQDARHRLQRSLDGYSLSVSDVSQFMSLCAYETVGFGFSNFCHLFTKEEWEGFQYQSDLQQQGNEGFMSPTAKARGLGWVQEFLRRVTKKPFKGPVASKNMTIDNNETYFPLNQPVYADFTRDSVITNILTAFGFTQFAKPLKGNKLDSSRTFRSNKVVPFASRIVFEILDCHKGEGKGEYVRVKVNDAVLPLGHDQGCKESKDGLCQLNDFVQHLESCVDTYDFDGACCNNEA</sequence>
<dbReference type="GO" id="GO:0003993">
    <property type="term" value="F:acid phosphatase activity"/>
    <property type="evidence" value="ECO:0007669"/>
    <property type="project" value="TreeGrafter"/>
</dbReference>
<proteinExistence type="predicted"/>
<feature type="disulfide bond" evidence="3">
    <location>
        <begin position="480"/>
        <end position="488"/>
    </location>
</feature>
<dbReference type="InterPro" id="IPR029033">
    <property type="entry name" value="His_PPase_superfam"/>
</dbReference>
<gene>
    <name evidence="5" type="ORF">MARU1_001976</name>
</gene>